<organism evidence="1 2">
    <name type="scientific">Petrolisthes manimaculis</name>
    <dbReference type="NCBI Taxonomy" id="1843537"/>
    <lineage>
        <taxon>Eukaryota</taxon>
        <taxon>Metazoa</taxon>
        <taxon>Ecdysozoa</taxon>
        <taxon>Arthropoda</taxon>
        <taxon>Crustacea</taxon>
        <taxon>Multicrustacea</taxon>
        <taxon>Malacostraca</taxon>
        <taxon>Eumalacostraca</taxon>
        <taxon>Eucarida</taxon>
        <taxon>Decapoda</taxon>
        <taxon>Pleocyemata</taxon>
        <taxon>Anomura</taxon>
        <taxon>Galatheoidea</taxon>
        <taxon>Porcellanidae</taxon>
        <taxon>Petrolisthes</taxon>
    </lineage>
</organism>
<dbReference type="EMBL" id="JAWZYT010005016">
    <property type="protein sequence ID" value="KAK4291868.1"/>
    <property type="molecule type" value="Genomic_DNA"/>
</dbReference>
<evidence type="ECO:0000313" key="2">
    <source>
        <dbReference type="Proteomes" id="UP001292094"/>
    </source>
</evidence>
<accession>A0AAE1NL08</accession>
<gene>
    <name evidence="1" type="ORF">Pmani_035329</name>
</gene>
<comment type="caution">
    <text evidence="1">The sequence shown here is derived from an EMBL/GenBank/DDBJ whole genome shotgun (WGS) entry which is preliminary data.</text>
</comment>
<evidence type="ECO:0000313" key="1">
    <source>
        <dbReference type="EMBL" id="KAK4291868.1"/>
    </source>
</evidence>
<keyword evidence="2" id="KW-1185">Reference proteome</keyword>
<dbReference type="AlphaFoldDB" id="A0AAE1NL08"/>
<dbReference type="Proteomes" id="UP001292094">
    <property type="component" value="Unassembled WGS sequence"/>
</dbReference>
<name>A0AAE1NL08_9EUCA</name>
<proteinExistence type="predicted"/>
<reference evidence="1" key="1">
    <citation type="submission" date="2023-11" db="EMBL/GenBank/DDBJ databases">
        <title>Genome assemblies of two species of porcelain crab, Petrolisthes cinctipes and Petrolisthes manimaculis (Anomura: Porcellanidae).</title>
        <authorList>
            <person name="Angst P."/>
        </authorList>
    </citation>
    <scope>NUCLEOTIDE SEQUENCE</scope>
    <source>
        <strain evidence="1">PB745_02</strain>
        <tissue evidence="1">Gill</tissue>
    </source>
</reference>
<sequence>MKVNVMDTNMLMRGGAPTMYYTAPEDEDKACCWLLGQRWQPPLEAGFPVIFTNTDTSPSPIGTPPILPVTIYTLHSPCGPILTSTGSHRRCKSRVSIEVLKKRARAFTHTSSPAHCLSNTGFPPE</sequence>
<protein>
    <submittedName>
        <fullName evidence="1">Uncharacterized protein</fullName>
    </submittedName>
</protein>